<comment type="caution">
    <text evidence="6">The sequence shown here is derived from an EMBL/GenBank/DDBJ whole genome shotgun (WGS) entry which is preliminary data.</text>
</comment>
<dbReference type="SUPFAM" id="SSF81901">
    <property type="entry name" value="HCP-like"/>
    <property type="match status" value="1"/>
</dbReference>
<gene>
    <name evidence="7" type="ORF">CAS74_004486</name>
    <name evidence="6" type="ORF">JL09_g1886</name>
</gene>
<evidence type="ECO:0000313" key="7">
    <source>
        <dbReference type="EMBL" id="OUT20239.1"/>
    </source>
</evidence>
<evidence type="ECO:0000313" key="6">
    <source>
        <dbReference type="EMBL" id="KGK38992.1"/>
    </source>
</evidence>
<name>A0A099P461_PICKU</name>
<reference evidence="7 9" key="3">
    <citation type="submission" date="2017-05" db="EMBL/GenBank/DDBJ databases">
        <title>The Genome Sequence of Candida krusei Ckrusei653.</title>
        <authorList>
            <person name="Cuomo C."/>
            <person name="Forche A."/>
            <person name="Young S."/>
            <person name="Abouelleil A."/>
            <person name="Cao P."/>
            <person name="Chapman S."/>
            <person name="Cusick C."/>
            <person name="Shea T."/>
            <person name="Nusbaum C."/>
            <person name="Birren B."/>
        </authorList>
    </citation>
    <scope>NUCLEOTIDE SEQUENCE [LARGE SCALE GENOMIC DNA]</scope>
    <source>
        <strain evidence="7 9">Ckrusei653</strain>
    </source>
</reference>
<proteinExistence type="inferred from homology"/>
<dbReference type="eggNOG" id="KOG4197">
    <property type="taxonomic scope" value="Eukaryota"/>
</dbReference>
<evidence type="ECO:0000256" key="1">
    <source>
        <dbReference type="ARBA" id="ARBA00004173"/>
    </source>
</evidence>
<evidence type="ECO:0000313" key="8">
    <source>
        <dbReference type="Proteomes" id="UP000029867"/>
    </source>
</evidence>
<comment type="similarity">
    <text evidence="2">Belongs to the PPR family. P subfamily.</text>
</comment>
<feature type="compositionally biased region" description="Polar residues" evidence="5">
    <location>
        <begin position="16"/>
        <end position="30"/>
    </location>
</feature>
<evidence type="ECO:0000256" key="3">
    <source>
        <dbReference type="ARBA" id="ARBA00044527"/>
    </source>
</evidence>
<organism evidence="6 8">
    <name type="scientific">Pichia kudriavzevii</name>
    <name type="common">Yeast</name>
    <name type="synonym">Issatchenkia orientalis</name>
    <dbReference type="NCBI Taxonomy" id="4909"/>
    <lineage>
        <taxon>Eukaryota</taxon>
        <taxon>Fungi</taxon>
        <taxon>Dikarya</taxon>
        <taxon>Ascomycota</taxon>
        <taxon>Saccharomycotina</taxon>
        <taxon>Pichiomycetes</taxon>
        <taxon>Pichiales</taxon>
        <taxon>Pichiaceae</taxon>
        <taxon>Pichia</taxon>
    </lineage>
</organism>
<sequence length="708" mass="80947">MFSKSLRSSLSTRTTANGLSPLNKQWRFQSTTTATATPETTTEEVPTKQHTYRPRRNMLAANLRETVNKDFTEFSPLFEEVHRSFQKASAKDIENSFSNMISLGHLLLNKIDAIQETSGSQVTKSILYKEIINSLIDNKLIHASHFQKYLDVLINEKKYTQALTLWIENASYFKNTEAAFKDKKLSVNEARSNLKIYGLLLYLLSLIENKEKKIDPEFIKLIFGESTPATTGALERLARKFDQEEIRTAVSLYQAYKSENFDINSAESLKGIRIASTSGKLVYLEKTVSNNLAAYKGKEKLIKPSTLSHYMTYLNKSKLYSRAIELWKFALQHKIDIGTDGWNQALLAFSKIETSSTSKQVESFWEVLKKTVIPNSESYGIYIEYLFKTKRPEAAKDLISKLKKESPKLFDTTLKSALVEYLLISKHIDEAYNLFRLYEKDAEFKPTTIIYNKLLGSLVSGKKYEEATALMEDFVSNKHKNIRPDIATWVTIIDLTLKTSRELQLSEDEIMGKIFGLVKTMELNNIKLNNVALIGVATNLLKSDNTYNLGVSMLSKLEEAGIKLTSVSYSAIITSFTNRGDVEKALRYYRKAEKNGVLTNSIFYNSIFKGYSKTSEINKAKEFYQEIKSKWAKSNDNRLIPNKYTFYFMLMQGIYNQDTAFIQFVLNELGEFTEQYEDFSLGSELPKILASLQSKGYEIPESLKLHLK</sequence>
<evidence type="ECO:0000256" key="2">
    <source>
        <dbReference type="ARBA" id="ARBA00007626"/>
    </source>
</evidence>
<dbReference type="HOGENOM" id="CLU_389814_0_0_1"/>
<dbReference type="PANTHER" id="PTHR46128:SF329">
    <property type="entry name" value="MITOCHONDRIAL GROUP I INTRON SPLICING FACTOR DMR1"/>
    <property type="match status" value="1"/>
</dbReference>
<dbReference type="VEuPathDB" id="FungiDB:C5L36_0B12820"/>
<evidence type="ECO:0000313" key="9">
    <source>
        <dbReference type="Proteomes" id="UP000195871"/>
    </source>
</evidence>
<dbReference type="PANTHER" id="PTHR46128">
    <property type="entry name" value="MITOCHONDRIAL GROUP I INTRON SPLICING FACTOR CCM1"/>
    <property type="match status" value="1"/>
</dbReference>
<evidence type="ECO:0000256" key="5">
    <source>
        <dbReference type="SAM" id="MobiDB-lite"/>
    </source>
</evidence>
<feature type="compositionally biased region" description="Low complexity" evidence="5">
    <location>
        <begin position="1"/>
        <end position="15"/>
    </location>
</feature>
<dbReference type="GO" id="GO:0005739">
    <property type="term" value="C:mitochondrion"/>
    <property type="evidence" value="ECO:0007669"/>
    <property type="project" value="UniProtKB-SubCell"/>
</dbReference>
<reference evidence="6" key="2">
    <citation type="submission" date="2014-08" db="EMBL/GenBank/DDBJ databases">
        <title>Exploiting Issatchenkia orientalis SD108 for Succinic Acid Production.</title>
        <authorList>
            <person name="Xiao H."/>
            <person name="Shao Z."/>
            <person name="Jiang Y."/>
            <person name="Dole S."/>
            <person name="Zhao H."/>
        </authorList>
    </citation>
    <scope>NUCLEOTIDE SEQUENCE [LARGE SCALE GENOMIC DNA]</scope>
    <source>
        <strain evidence="6">SD108</strain>
    </source>
</reference>
<feature type="region of interest" description="Disordered" evidence="5">
    <location>
        <begin position="1"/>
        <end position="50"/>
    </location>
</feature>
<dbReference type="AlphaFoldDB" id="A0A099P461"/>
<dbReference type="Gene3D" id="1.25.40.10">
    <property type="entry name" value="Tetratricopeptide repeat domain"/>
    <property type="match status" value="2"/>
</dbReference>
<feature type="repeat" description="PPR" evidence="4">
    <location>
        <begin position="565"/>
        <end position="599"/>
    </location>
</feature>
<accession>A0A099P461</accession>
<comment type="subcellular location">
    <subcellularLocation>
        <location evidence="1">Mitochondrion</location>
    </subcellularLocation>
</comment>
<reference evidence="8" key="1">
    <citation type="journal article" date="2014" name="Microb. Cell Fact.">
        <title>Exploiting Issatchenkia orientalis SD108 for succinic acid production.</title>
        <authorList>
            <person name="Xiao H."/>
            <person name="Shao Z."/>
            <person name="Jiang Y."/>
            <person name="Dole S."/>
            <person name="Zhao H."/>
        </authorList>
    </citation>
    <scope>NUCLEOTIDE SEQUENCE [LARGE SCALE GENOMIC DNA]</scope>
    <source>
        <strain evidence="8">SD108</strain>
    </source>
</reference>
<dbReference type="EMBL" id="NHMM01000008">
    <property type="protein sequence ID" value="OUT20239.1"/>
    <property type="molecule type" value="Genomic_DNA"/>
</dbReference>
<evidence type="ECO:0000256" key="4">
    <source>
        <dbReference type="PROSITE-ProRule" id="PRU00708"/>
    </source>
</evidence>
<dbReference type="Proteomes" id="UP000029867">
    <property type="component" value="Unassembled WGS sequence"/>
</dbReference>
<feature type="repeat" description="PPR" evidence="4">
    <location>
        <begin position="600"/>
        <end position="630"/>
    </location>
</feature>
<dbReference type="InterPro" id="IPR050872">
    <property type="entry name" value="PPR_P_subfamily"/>
</dbReference>
<dbReference type="Proteomes" id="UP000195871">
    <property type="component" value="Unassembled WGS sequence"/>
</dbReference>
<dbReference type="Pfam" id="PF13812">
    <property type="entry name" value="PPR_3"/>
    <property type="match status" value="1"/>
</dbReference>
<dbReference type="InterPro" id="IPR002885">
    <property type="entry name" value="PPR_rpt"/>
</dbReference>
<dbReference type="PROSITE" id="PS51375">
    <property type="entry name" value="PPR"/>
    <property type="match status" value="2"/>
</dbReference>
<feature type="compositionally biased region" description="Low complexity" evidence="5">
    <location>
        <begin position="31"/>
        <end position="44"/>
    </location>
</feature>
<dbReference type="InterPro" id="IPR011990">
    <property type="entry name" value="TPR-like_helical_dom_sf"/>
</dbReference>
<protein>
    <recommendedName>
        <fullName evidence="3">Mitochondrial 15S rRNA processing factor CCM1</fullName>
    </recommendedName>
</protein>
<dbReference type="NCBIfam" id="TIGR00756">
    <property type="entry name" value="PPR"/>
    <property type="match status" value="2"/>
</dbReference>
<dbReference type="EMBL" id="JQFK01000013">
    <property type="protein sequence ID" value="KGK38992.1"/>
    <property type="molecule type" value="Genomic_DNA"/>
</dbReference>